<feature type="compositionally biased region" description="Polar residues" evidence="1">
    <location>
        <begin position="253"/>
        <end position="262"/>
    </location>
</feature>
<evidence type="ECO:0000313" key="4">
    <source>
        <dbReference type="EMBL" id="KYO43837.1"/>
    </source>
</evidence>
<keyword evidence="2" id="KW-1133">Transmembrane helix</keyword>
<name>A0A151P438_ALLMI</name>
<dbReference type="InterPro" id="IPR053311">
    <property type="entry name" value="Mucosal_Integrity_Assoc"/>
</dbReference>
<evidence type="ECO:0000256" key="2">
    <source>
        <dbReference type="SAM" id="Phobius"/>
    </source>
</evidence>
<dbReference type="STRING" id="8496.A0A151P438"/>
<feature type="compositionally biased region" description="Polar residues" evidence="1">
    <location>
        <begin position="227"/>
        <end position="241"/>
    </location>
</feature>
<evidence type="ECO:0000313" key="5">
    <source>
        <dbReference type="Proteomes" id="UP000050525"/>
    </source>
</evidence>
<feature type="domain" description="SEA" evidence="3">
    <location>
        <begin position="1"/>
        <end position="72"/>
    </location>
</feature>
<evidence type="ECO:0000256" key="1">
    <source>
        <dbReference type="SAM" id="MobiDB-lite"/>
    </source>
</evidence>
<accession>A0A151P438</accession>
<keyword evidence="2" id="KW-0472">Membrane</keyword>
<dbReference type="eggNOG" id="ENOG502S1MW">
    <property type="taxonomic scope" value="Eukaryota"/>
</dbReference>
<organism evidence="4 5">
    <name type="scientific">Alligator mississippiensis</name>
    <name type="common">American alligator</name>
    <dbReference type="NCBI Taxonomy" id="8496"/>
    <lineage>
        <taxon>Eukaryota</taxon>
        <taxon>Metazoa</taxon>
        <taxon>Chordata</taxon>
        <taxon>Craniata</taxon>
        <taxon>Vertebrata</taxon>
        <taxon>Euteleostomi</taxon>
        <taxon>Archelosauria</taxon>
        <taxon>Archosauria</taxon>
        <taxon>Crocodylia</taxon>
        <taxon>Alligatoridae</taxon>
        <taxon>Alligatorinae</taxon>
        <taxon>Alligator</taxon>
    </lineage>
</organism>
<reference evidence="4 5" key="1">
    <citation type="journal article" date="2012" name="Genome Biol.">
        <title>Sequencing three crocodilian genomes to illuminate the evolution of archosaurs and amniotes.</title>
        <authorList>
            <person name="St John J.A."/>
            <person name="Braun E.L."/>
            <person name="Isberg S.R."/>
            <person name="Miles L.G."/>
            <person name="Chong A.Y."/>
            <person name="Gongora J."/>
            <person name="Dalzell P."/>
            <person name="Moran C."/>
            <person name="Bed'hom B."/>
            <person name="Abzhanov A."/>
            <person name="Burgess S.C."/>
            <person name="Cooksey A.M."/>
            <person name="Castoe T.A."/>
            <person name="Crawford N.G."/>
            <person name="Densmore L.D."/>
            <person name="Drew J.C."/>
            <person name="Edwards S.V."/>
            <person name="Faircloth B.C."/>
            <person name="Fujita M.K."/>
            <person name="Greenwold M.J."/>
            <person name="Hoffmann F.G."/>
            <person name="Howard J.M."/>
            <person name="Iguchi T."/>
            <person name="Janes D.E."/>
            <person name="Khan S.Y."/>
            <person name="Kohno S."/>
            <person name="de Koning A.J."/>
            <person name="Lance S.L."/>
            <person name="McCarthy F.M."/>
            <person name="McCormack J.E."/>
            <person name="Merchant M.E."/>
            <person name="Peterson D.G."/>
            <person name="Pollock D.D."/>
            <person name="Pourmand N."/>
            <person name="Raney B.J."/>
            <person name="Roessler K.A."/>
            <person name="Sanford J.R."/>
            <person name="Sawyer R.H."/>
            <person name="Schmidt C.J."/>
            <person name="Triplett E.W."/>
            <person name="Tuberville T.D."/>
            <person name="Venegas-Anaya M."/>
            <person name="Howard J.T."/>
            <person name="Jarvis E.D."/>
            <person name="Guillette L.J.Jr."/>
            <person name="Glenn T.C."/>
            <person name="Green R.E."/>
            <person name="Ray D.A."/>
        </authorList>
    </citation>
    <scope>NUCLEOTIDE SEQUENCE [LARGE SCALE GENOMIC DNA]</scope>
    <source>
        <strain evidence="4">KSC_2009_1</strain>
    </source>
</reference>
<proteinExistence type="predicted"/>
<dbReference type="PANTHER" id="PTHR37999:SF2">
    <property type="entry name" value="MUCIN-17"/>
    <property type="match status" value="1"/>
</dbReference>
<feature type="transmembrane region" description="Helical" evidence="2">
    <location>
        <begin position="169"/>
        <end position="192"/>
    </location>
</feature>
<sequence length="281" mass="30254">MSRIYQHIGPYKGIRIISLRNGSVVVTHNVTFAPALSLTPGPILQNLTAQLVAELNRTQASQGDCQENNTTLCLSLPPNPIVRNMTVLASPEELCLQMAPPGYGVHYAPIVTLGGTLSCLSRCSPRAPDALNCHRGQCRLMSAGPTCFCPDPYDYWYPGETCATRISKLGLGLGLPLALMALVAVVSIALLLRARWSQGRAGKALWHEKSLFEEDGDWTRPLGSALHQGSSNGDSTRSGSFHPSLEAVDPSVPSLTRTVSSTPSPNVNLLMGLWQFKSGYQ</sequence>
<comment type="caution">
    <text evidence="4">The sequence shown here is derived from an EMBL/GenBank/DDBJ whole genome shotgun (WGS) entry which is preliminary data.</text>
</comment>
<dbReference type="InterPro" id="IPR000082">
    <property type="entry name" value="SEA_dom"/>
</dbReference>
<evidence type="ECO:0000259" key="3">
    <source>
        <dbReference type="PROSITE" id="PS50024"/>
    </source>
</evidence>
<keyword evidence="5" id="KW-1185">Reference proteome</keyword>
<feature type="region of interest" description="Disordered" evidence="1">
    <location>
        <begin position="223"/>
        <end position="262"/>
    </location>
</feature>
<dbReference type="PANTHER" id="PTHR37999">
    <property type="entry name" value="MUCIN-17"/>
    <property type="match status" value="1"/>
</dbReference>
<dbReference type="Proteomes" id="UP000050525">
    <property type="component" value="Unassembled WGS sequence"/>
</dbReference>
<dbReference type="AlphaFoldDB" id="A0A151P438"/>
<dbReference type="EMBL" id="AKHW03001066">
    <property type="protein sequence ID" value="KYO43837.1"/>
    <property type="molecule type" value="Genomic_DNA"/>
</dbReference>
<gene>
    <name evidence="4" type="ORF">Y1Q_0011140</name>
</gene>
<dbReference type="PROSITE" id="PS50024">
    <property type="entry name" value="SEA"/>
    <property type="match status" value="1"/>
</dbReference>
<keyword evidence="2" id="KW-0812">Transmembrane</keyword>
<protein>
    <recommendedName>
        <fullName evidence="3">SEA domain-containing protein</fullName>
    </recommendedName>
</protein>